<dbReference type="GO" id="GO:0051015">
    <property type="term" value="F:actin filament binding"/>
    <property type="evidence" value="ECO:0007669"/>
    <property type="project" value="TreeGrafter"/>
</dbReference>
<keyword evidence="6" id="KW-0472">Membrane</keyword>
<feature type="compositionally biased region" description="Polar residues" evidence="10">
    <location>
        <begin position="629"/>
        <end position="639"/>
    </location>
</feature>
<dbReference type="Pfam" id="PF00307">
    <property type="entry name" value="CH"/>
    <property type="match status" value="2"/>
</dbReference>
<feature type="domain" description="Calponin-homology (CH)" evidence="11">
    <location>
        <begin position="190"/>
        <end position="295"/>
    </location>
</feature>
<dbReference type="InterPro" id="IPR001589">
    <property type="entry name" value="Actinin_actin-bd_CS"/>
</dbReference>
<feature type="compositionally biased region" description="Polar residues" evidence="10">
    <location>
        <begin position="172"/>
        <end position="183"/>
    </location>
</feature>
<evidence type="ECO:0000256" key="7">
    <source>
        <dbReference type="ARBA" id="ARBA00023203"/>
    </source>
</evidence>
<dbReference type="PROSITE" id="PS00019">
    <property type="entry name" value="ACTININ_1"/>
    <property type="match status" value="1"/>
</dbReference>
<evidence type="ECO:0000256" key="9">
    <source>
        <dbReference type="ARBA" id="ARBA00082870"/>
    </source>
</evidence>
<feature type="compositionally biased region" description="Basic and acidic residues" evidence="10">
    <location>
        <begin position="841"/>
        <end position="860"/>
    </location>
</feature>
<dbReference type="Gene3D" id="1.10.418.10">
    <property type="entry name" value="Calponin-like domain"/>
    <property type="match status" value="2"/>
</dbReference>
<evidence type="ECO:0000256" key="5">
    <source>
        <dbReference type="ARBA" id="ARBA00022989"/>
    </source>
</evidence>
<dbReference type="GO" id="GO:0007097">
    <property type="term" value="P:nuclear migration"/>
    <property type="evidence" value="ECO:0007669"/>
    <property type="project" value="TreeGrafter"/>
</dbReference>
<evidence type="ECO:0000259" key="11">
    <source>
        <dbReference type="PROSITE" id="PS50021"/>
    </source>
</evidence>
<dbReference type="InterPro" id="IPR001715">
    <property type="entry name" value="CH_dom"/>
</dbReference>
<dbReference type="PANTHER" id="PTHR47535">
    <property type="entry name" value="MUSCLE-SPECIFIC PROTEIN 300 KDA, ISOFORM G"/>
    <property type="match status" value="1"/>
</dbReference>
<proteinExistence type="predicted"/>
<name>A0A3P8WPU8_CYNSE</name>
<keyword evidence="2" id="KW-0597">Phosphoprotein</keyword>
<keyword evidence="4" id="KW-0677">Repeat</keyword>
<dbReference type="GO" id="GO:0005640">
    <property type="term" value="C:nuclear outer membrane"/>
    <property type="evidence" value="ECO:0007669"/>
    <property type="project" value="TreeGrafter"/>
</dbReference>
<keyword evidence="13" id="KW-1185">Reference proteome</keyword>
<dbReference type="GeneTree" id="ENSGT00940000159056"/>
<dbReference type="InterPro" id="IPR036872">
    <property type="entry name" value="CH_dom_sf"/>
</dbReference>
<evidence type="ECO:0000256" key="10">
    <source>
        <dbReference type="SAM" id="MobiDB-lite"/>
    </source>
</evidence>
<evidence type="ECO:0000256" key="3">
    <source>
        <dbReference type="ARBA" id="ARBA00022692"/>
    </source>
</evidence>
<dbReference type="InterPro" id="IPR052403">
    <property type="entry name" value="LINC-complex_assoc"/>
</dbReference>
<feature type="region of interest" description="Disordered" evidence="10">
    <location>
        <begin position="152"/>
        <end position="185"/>
    </location>
</feature>
<evidence type="ECO:0000256" key="6">
    <source>
        <dbReference type="ARBA" id="ARBA00023136"/>
    </source>
</evidence>
<organism evidence="12 13">
    <name type="scientific">Cynoglossus semilaevis</name>
    <name type="common">Tongue sole</name>
    <dbReference type="NCBI Taxonomy" id="244447"/>
    <lineage>
        <taxon>Eukaryota</taxon>
        <taxon>Metazoa</taxon>
        <taxon>Chordata</taxon>
        <taxon>Craniata</taxon>
        <taxon>Vertebrata</taxon>
        <taxon>Euteleostomi</taxon>
        <taxon>Actinopterygii</taxon>
        <taxon>Neopterygii</taxon>
        <taxon>Teleostei</taxon>
        <taxon>Neoteleostei</taxon>
        <taxon>Acanthomorphata</taxon>
        <taxon>Carangaria</taxon>
        <taxon>Pleuronectiformes</taxon>
        <taxon>Pleuronectoidei</taxon>
        <taxon>Cynoglossidae</taxon>
        <taxon>Cynoglossinae</taxon>
        <taxon>Cynoglossus</taxon>
    </lineage>
</organism>
<dbReference type="GO" id="GO:0005737">
    <property type="term" value="C:cytoplasm"/>
    <property type="evidence" value="ECO:0007669"/>
    <property type="project" value="TreeGrafter"/>
</dbReference>
<evidence type="ECO:0000313" key="12">
    <source>
        <dbReference type="Ensembl" id="ENSCSEP00000026715.1"/>
    </source>
</evidence>
<keyword evidence="3" id="KW-0812">Transmembrane</keyword>
<evidence type="ECO:0000313" key="13">
    <source>
        <dbReference type="Proteomes" id="UP000265120"/>
    </source>
</evidence>
<dbReference type="GO" id="GO:0034993">
    <property type="term" value="C:meiotic nuclear membrane microtubule tethering complex"/>
    <property type="evidence" value="ECO:0007669"/>
    <property type="project" value="TreeGrafter"/>
</dbReference>
<evidence type="ECO:0000256" key="1">
    <source>
        <dbReference type="ARBA" id="ARBA00004211"/>
    </source>
</evidence>
<dbReference type="PROSITE" id="PS00020">
    <property type="entry name" value="ACTININ_2"/>
    <property type="match status" value="1"/>
</dbReference>
<dbReference type="Ensembl" id="ENSCSET00000027068.1">
    <property type="protein sequence ID" value="ENSCSEP00000026715.1"/>
    <property type="gene ID" value="ENSCSEG00000017031.1"/>
</dbReference>
<feature type="domain" description="Calponin-homology (CH)" evidence="11">
    <location>
        <begin position="33"/>
        <end position="140"/>
    </location>
</feature>
<feature type="region of interest" description="Disordered" evidence="10">
    <location>
        <begin position="832"/>
        <end position="860"/>
    </location>
</feature>
<dbReference type="AlphaFoldDB" id="A0A3P8WPU8"/>
<dbReference type="SMART" id="SM00033">
    <property type="entry name" value="CH"/>
    <property type="match status" value="2"/>
</dbReference>
<dbReference type="FunFam" id="1.10.418.10:FF:000057">
    <property type="entry name" value="Calmin"/>
    <property type="match status" value="1"/>
</dbReference>
<dbReference type="PROSITE" id="PS50021">
    <property type="entry name" value="CH"/>
    <property type="match status" value="2"/>
</dbReference>
<evidence type="ECO:0000256" key="2">
    <source>
        <dbReference type="ARBA" id="ARBA00022553"/>
    </source>
</evidence>
<dbReference type="SUPFAM" id="SSF47576">
    <property type="entry name" value="Calponin-homology domain, CH-domain"/>
    <property type="match status" value="1"/>
</dbReference>
<feature type="region of interest" description="Disordered" evidence="10">
    <location>
        <begin position="586"/>
        <end position="657"/>
    </location>
</feature>
<reference evidence="12" key="2">
    <citation type="submission" date="2025-08" db="UniProtKB">
        <authorList>
            <consortium name="Ensembl"/>
        </authorList>
    </citation>
    <scope>IDENTIFICATION</scope>
</reference>
<evidence type="ECO:0000256" key="4">
    <source>
        <dbReference type="ARBA" id="ARBA00022737"/>
    </source>
</evidence>
<protein>
    <recommendedName>
        <fullName evidence="8">Calmin</fullName>
    </recommendedName>
    <alternativeName>
        <fullName evidence="9">Calponin-like transmembrane domain protein</fullName>
    </alternativeName>
</protein>
<feature type="compositionally biased region" description="Basic and acidic residues" evidence="10">
    <location>
        <begin position="643"/>
        <end position="657"/>
    </location>
</feature>
<sequence length="860" mass="96159">MAGHEWQDWFEREEFIAQISDIRVQNLQVEREEVQKRTFTRWMNLHLEKCDPPIKVHDLFKDIQDGHILMALLEELSGCKLLHGFKKSSHRIFRLNNIAKVLSFLEERNVKLVSIDAADVADGNPSIILGLIWNIILFFQIKELTGNIRSQFPSSSSLSSIPTSSDSDTSFGSAPSEQRQTASMAMRENNKAIKKLLQWVVRILSYMYGVAVQDFGKSWTSGLAFLAIIKSIDSTLIDMRKALLRNAKENVEDAFRIAHYSLGIPRLLEPDDLTTSAPDEQSIITYVAQFLEYFPGIEEVRVFAILSMVHQNISSRVLADAEDLTSKEKLFHSQSLSDSSVPECVNTESVLGDSAIGTPDSLMESDFGVISEKFCESRSDSFLCDSEGDVYHAIAVDVTSHDEGFMPFSDDGDTAEAFSDQETEIKTSPERMLELFEGDFEGKGSKSQERDIILDNNWSSLENTKELIESCEEKEVEVSTTCMANFENHNQDLVRDQTLCLEGKMNSQTESTNICNEEVGVGMETDSVCEEEKRGPRLETLIVHREEVLVETQTEADQEVLMCGQYPEDSINTDTDNPLVTTSLTKQHEEPDLPLSSICSEPEEQSQQKPCDLSDTLAYTGNDERTQPEKTTSNGTNPVFSVKNEDEPDCHSSRNDERNSVEISCHLEVADIDEEQDFSIPNTTDDEETMEKGCNLGEHPQTVFTDIDGRGLNSTDYNFQPLKSDQDELGDIFSDSDPTDTQQVMLNQLDSPVDCGMAVSCFESKAVDSPDVAVGRCSPLEDVVCDLIEPMDLFYPDKEEPMMAEPLYNELHSWPSVLSVSALQPAPVSETLLDDESGIGLDKESSNQLDVKSDKVNAIS</sequence>
<evidence type="ECO:0000256" key="8">
    <source>
        <dbReference type="ARBA" id="ARBA00070333"/>
    </source>
</evidence>
<dbReference type="Proteomes" id="UP000265120">
    <property type="component" value="Chromosome 1"/>
</dbReference>
<keyword evidence="7" id="KW-0009">Actin-binding</keyword>
<dbReference type="FunFam" id="1.10.418.10:FF:000063">
    <property type="entry name" value="Calmin"/>
    <property type="match status" value="1"/>
</dbReference>
<accession>A0A3P8WPU8</accession>
<keyword evidence="5" id="KW-1133">Transmembrane helix</keyword>
<feature type="compositionally biased region" description="Low complexity" evidence="10">
    <location>
        <begin position="152"/>
        <end position="171"/>
    </location>
</feature>
<reference evidence="12 13" key="1">
    <citation type="journal article" date="2014" name="Nat. Genet.">
        <title>Whole-genome sequence of a flatfish provides insights into ZW sex chromosome evolution and adaptation to a benthic lifestyle.</title>
        <authorList>
            <person name="Chen S."/>
            <person name="Zhang G."/>
            <person name="Shao C."/>
            <person name="Huang Q."/>
            <person name="Liu G."/>
            <person name="Zhang P."/>
            <person name="Song W."/>
            <person name="An N."/>
            <person name="Chalopin D."/>
            <person name="Volff J.N."/>
            <person name="Hong Y."/>
            <person name="Li Q."/>
            <person name="Sha Z."/>
            <person name="Zhou H."/>
            <person name="Xie M."/>
            <person name="Yu Q."/>
            <person name="Liu Y."/>
            <person name="Xiang H."/>
            <person name="Wang N."/>
            <person name="Wu K."/>
            <person name="Yang C."/>
            <person name="Zhou Q."/>
            <person name="Liao X."/>
            <person name="Yang L."/>
            <person name="Hu Q."/>
            <person name="Zhang J."/>
            <person name="Meng L."/>
            <person name="Jin L."/>
            <person name="Tian Y."/>
            <person name="Lian J."/>
            <person name="Yang J."/>
            <person name="Miao G."/>
            <person name="Liu S."/>
            <person name="Liang Z."/>
            <person name="Yan F."/>
            <person name="Li Y."/>
            <person name="Sun B."/>
            <person name="Zhang H."/>
            <person name="Zhang J."/>
            <person name="Zhu Y."/>
            <person name="Du M."/>
            <person name="Zhao Y."/>
            <person name="Schartl M."/>
            <person name="Tang Q."/>
            <person name="Wang J."/>
        </authorList>
    </citation>
    <scope>NUCLEOTIDE SEQUENCE</scope>
</reference>
<dbReference type="PANTHER" id="PTHR47535:SF9">
    <property type="entry name" value="CALPONIN-HOMOLOGY (CH) DOMAIN-CONTAINING PROTEIN"/>
    <property type="match status" value="1"/>
</dbReference>
<reference evidence="12" key="3">
    <citation type="submission" date="2025-09" db="UniProtKB">
        <authorList>
            <consortium name="Ensembl"/>
        </authorList>
    </citation>
    <scope>IDENTIFICATION</scope>
</reference>
<comment type="subcellular location">
    <subcellularLocation>
        <location evidence="1">Membrane</location>
        <topology evidence="1">Single-pass type IV membrane protein</topology>
    </subcellularLocation>
</comment>